<dbReference type="InterPro" id="IPR036869">
    <property type="entry name" value="J_dom_sf"/>
</dbReference>
<dbReference type="SUPFAM" id="SSF49493">
    <property type="entry name" value="HSP40/DnaJ peptide-binding domain"/>
    <property type="match status" value="2"/>
</dbReference>
<dbReference type="InterPro" id="IPR012724">
    <property type="entry name" value="DnaJ"/>
</dbReference>
<dbReference type="Pfam" id="PF00226">
    <property type="entry name" value="DnaJ"/>
    <property type="match status" value="1"/>
</dbReference>
<evidence type="ECO:0000313" key="10">
    <source>
        <dbReference type="Proteomes" id="UP000187209"/>
    </source>
</evidence>
<dbReference type="PROSITE" id="PS51188">
    <property type="entry name" value="ZF_CR"/>
    <property type="match status" value="1"/>
</dbReference>
<evidence type="ECO:0008006" key="11">
    <source>
        <dbReference type="Google" id="ProtNLM"/>
    </source>
</evidence>
<proteinExistence type="inferred from homology"/>
<dbReference type="EMBL" id="MPUH01000362">
    <property type="protein sequence ID" value="OMJ81909.1"/>
    <property type="molecule type" value="Genomic_DNA"/>
</dbReference>
<dbReference type="CDD" id="cd06257">
    <property type="entry name" value="DnaJ"/>
    <property type="match status" value="1"/>
</dbReference>
<evidence type="ECO:0000256" key="2">
    <source>
        <dbReference type="ARBA" id="ARBA00022737"/>
    </source>
</evidence>
<evidence type="ECO:0000259" key="7">
    <source>
        <dbReference type="PROSITE" id="PS50076"/>
    </source>
</evidence>
<evidence type="ECO:0000259" key="8">
    <source>
        <dbReference type="PROSITE" id="PS51188"/>
    </source>
</evidence>
<dbReference type="GO" id="GO:0005524">
    <property type="term" value="F:ATP binding"/>
    <property type="evidence" value="ECO:0007669"/>
    <property type="project" value="InterPro"/>
</dbReference>
<name>A0A1R2BYT9_9CILI</name>
<evidence type="ECO:0000256" key="3">
    <source>
        <dbReference type="ARBA" id="ARBA00022771"/>
    </source>
</evidence>
<dbReference type="Gene3D" id="1.10.287.110">
    <property type="entry name" value="DnaJ domain"/>
    <property type="match status" value="1"/>
</dbReference>
<dbReference type="InterPro" id="IPR001305">
    <property type="entry name" value="HSP_DnaJ_Cys-rich_dom"/>
</dbReference>
<feature type="domain" description="CR-type" evidence="8">
    <location>
        <begin position="135"/>
        <end position="213"/>
    </location>
</feature>
<dbReference type="PRINTS" id="PR00625">
    <property type="entry name" value="JDOMAIN"/>
</dbReference>
<dbReference type="SUPFAM" id="SSF46565">
    <property type="entry name" value="Chaperone J-domain"/>
    <property type="match status" value="1"/>
</dbReference>
<dbReference type="GO" id="GO:0009408">
    <property type="term" value="P:response to heat"/>
    <property type="evidence" value="ECO:0007669"/>
    <property type="project" value="InterPro"/>
</dbReference>
<dbReference type="FunFam" id="2.60.260.20:FF:000005">
    <property type="entry name" value="Chaperone protein dnaJ 1, mitochondrial"/>
    <property type="match status" value="1"/>
</dbReference>
<keyword evidence="5" id="KW-0143">Chaperone</keyword>
<dbReference type="Proteomes" id="UP000187209">
    <property type="component" value="Unassembled WGS sequence"/>
</dbReference>
<evidence type="ECO:0000256" key="6">
    <source>
        <dbReference type="PROSITE-ProRule" id="PRU00546"/>
    </source>
</evidence>
<protein>
    <recommendedName>
        <fullName evidence="11">J domain-containing protein</fullName>
    </recommendedName>
</protein>
<dbReference type="GO" id="GO:0008270">
    <property type="term" value="F:zinc ion binding"/>
    <property type="evidence" value="ECO:0007669"/>
    <property type="project" value="UniProtKB-KW"/>
</dbReference>
<dbReference type="Pfam" id="PF00684">
    <property type="entry name" value="DnaJ_CXXCXGXG"/>
    <property type="match status" value="1"/>
</dbReference>
<dbReference type="PANTHER" id="PTHR43096">
    <property type="entry name" value="DNAJ HOMOLOG 1, MITOCHONDRIAL-RELATED"/>
    <property type="match status" value="1"/>
</dbReference>
<accession>A0A1R2BYT9</accession>
<dbReference type="InterPro" id="IPR018253">
    <property type="entry name" value="DnaJ_domain_CS"/>
</dbReference>
<dbReference type="InterPro" id="IPR002939">
    <property type="entry name" value="DnaJ_C"/>
</dbReference>
<dbReference type="PROSITE" id="PS00636">
    <property type="entry name" value="DNAJ_1"/>
    <property type="match status" value="1"/>
</dbReference>
<dbReference type="Gene3D" id="2.60.260.20">
    <property type="entry name" value="Urease metallochaperone UreE, N-terminal domain"/>
    <property type="match status" value="2"/>
</dbReference>
<dbReference type="PROSITE" id="PS50076">
    <property type="entry name" value="DNAJ_2"/>
    <property type="match status" value="1"/>
</dbReference>
<dbReference type="GO" id="GO:0031072">
    <property type="term" value="F:heat shock protein binding"/>
    <property type="evidence" value="ECO:0007669"/>
    <property type="project" value="InterPro"/>
</dbReference>
<keyword evidence="10" id="KW-1185">Reference proteome</keyword>
<dbReference type="GO" id="GO:0005737">
    <property type="term" value="C:cytoplasm"/>
    <property type="evidence" value="ECO:0007669"/>
    <property type="project" value="TreeGrafter"/>
</dbReference>
<dbReference type="CDD" id="cd10719">
    <property type="entry name" value="DnaJ_zf"/>
    <property type="match status" value="1"/>
</dbReference>
<keyword evidence="1 6" id="KW-0479">Metal-binding</keyword>
<dbReference type="OrthoDB" id="10256793at2759"/>
<dbReference type="PANTHER" id="PTHR43096:SF52">
    <property type="entry name" value="DNAJ HOMOLOG 1, MITOCHONDRIAL-RELATED"/>
    <property type="match status" value="1"/>
</dbReference>
<evidence type="ECO:0000256" key="4">
    <source>
        <dbReference type="ARBA" id="ARBA00022833"/>
    </source>
</evidence>
<dbReference type="InterPro" id="IPR036410">
    <property type="entry name" value="HSP_DnaJ_Cys-rich_dom_sf"/>
</dbReference>
<dbReference type="InterPro" id="IPR001623">
    <property type="entry name" value="DnaJ_domain"/>
</dbReference>
<keyword evidence="2" id="KW-0677">Repeat</keyword>
<organism evidence="9 10">
    <name type="scientific">Stentor coeruleus</name>
    <dbReference type="NCBI Taxonomy" id="5963"/>
    <lineage>
        <taxon>Eukaryota</taxon>
        <taxon>Sar</taxon>
        <taxon>Alveolata</taxon>
        <taxon>Ciliophora</taxon>
        <taxon>Postciliodesmatophora</taxon>
        <taxon>Heterotrichea</taxon>
        <taxon>Heterotrichida</taxon>
        <taxon>Stentoridae</taxon>
        <taxon>Stentor</taxon>
    </lineage>
</organism>
<comment type="caution">
    <text evidence="9">The sequence shown here is derived from an EMBL/GenBank/DDBJ whole genome shotgun (WGS) entry which is preliminary data.</text>
</comment>
<evidence type="ECO:0000256" key="1">
    <source>
        <dbReference type="ARBA" id="ARBA00022723"/>
    </source>
</evidence>
<keyword evidence="3 6" id="KW-0863">Zinc-finger</keyword>
<dbReference type="GO" id="GO:0042026">
    <property type="term" value="P:protein refolding"/>
    <property type="evidence" value="ECO:0007669"/>
    <property type="project" value="TreeGrafter"/>
</dbReference>
<feature type="zinc finger region" description="CR-type" evidence="6">
    <location>
        <begin position="135"/>
        <end position="213"/>
    </location>
</feature>
<dbReference type="GO" id="GO:0051082">
    <property type="term" value="F:unfolded protein binding"/>
    <property type="evidence" value="ECO:0007669"/>
    <property type="project" value="InterPro"/>
</dbReference>
<dbReference type="CDD" id="cd10747">
    <property type="entry name" value="DnaJ_C"/>
    <property type="match status" value="1"/>
</dbReference>
<dbReference type="SMART" id="SM00271">
    <property type="entry name" value="DnaJ"/>
    <property type="match status" value="1"/>
</dbReference>
<evidence type="ECO:0000256" key="5">
    <source>
        <dbReference type="ARBA" id="ARBA00023186"/>
    </source>
</evidence>
<sequence>MILSFSRAFHRSGILLKAQDFYKILGVKKTAAEAEVKKAYFDLAKKYHPDINKSPNSKDKFSEINTAYETLGDKEKRKIYDKFGLNADEQGSKMNRNARNYEYEESFFEQEPPERKKGEDIIISIELSFFEAVNGCSKTLNYEKLGICGSCKGTKAKAGTQPVKCYTCIGLGFVIIPRGSGPVQAICSKCNGTGYIIKQYCPPCKGSGFNTIKHSETVNIPPGVDSSFIVKSQNKGNISTSQGNSGDLCVKIRVKDHPILKRNGFDLHSNVKLHMGQAVLGGFVEIDTLHGKIEIKIEPGIINSENLRLTNYGIQHLPPNSHMRGHQYVDVQVQIPKNLSKRQKNILEELAKLENNNS</sequence>
<dbReference type="HAMAP" id="MF_01152">
    <property type="entry name" value="DnaJ"/>
    <property type="match status" value="1"/>
</dbReference>
<dbReference type="InterPro" id="IPR008971">
    <property type="entry name" value="HSP40/DnaJ_pept-bd"/>
</dbReference>
<gene>
    <name evidence="9" type="ORF">SteCoe_17551</name>
</gene>
<dbReference type="Pfam" id="PF01556">
    <property type="entry name" value="DnaJ_C"/>
    <property type="match status" value="1"/>
</dbReference>
<reference evidence="9 10" key="1">
    <citation type="submission" date="2016-11" db="EMBL/GenBank/DDBJ databases">
        <title>The macronuclear genome of Stentor coeruleus: a giant cell with tiny introns.</title>
        <authorList>
            <person name="Slabodnick M."/>
            <person name="Ruby J.G."/>
            <person name="Reiff S.B."/>
            <person name="Swart E.C."/>
            <person name="Gosai S."/>
            <person name="Prabakaran S."/>
            <person name="Witkowska E."/>
            <person name="Larue G.E."/>
            <person name="Fisher S."/>
            <person name="Freeman R.M."/>
            <person name="Gunawardena J."/>
            <person name="Chu W."/>
            <person name="Stover N.A."/>
            <person name="Gregory B.D."/>
            <person name="Nowacki M."/>
            <person name="Derisi J."/>
            <person name="Roy S.W."/>
            <person name="Marshall W.F."/>
            <person name="Sood P."/>
        </authorList>
    </citation>
    <scope>NUCLEOTIDE SEQUENCE [LARGE SCALE GENOMIC DNA]</scope>
    <source>
        <strain evidence="9">WM001</strain>
    </source>
</reference>
<keyword evidence="4 6" id="KW-0862">Zinc</keyword>
<dbReference type="AlphaFoldDB" id="A0A1R2BYT9"/>
<feature type="domain" description="J" evidence="7">
    <location>
        <begin position="20"/>
        <end position="84"/>
    </location>
</feature>
<dbReference type="SUPFAM" id="SSF57938">
    <property type="entry name" value="DnaJ/Hsp40 cysteine-rich domain"/>
    <property type="match status" value="1"/>
</dbReference>
<evidence type="ECO:0000313" key="9">
    <source>
        <dbReference type="EMBL" id="OMJ81909.1"/>
    </source>
</evidence>
<dbReference type="Gene3D" id="2.10.230.10">
    <property type="entry name" value="Heat shock protein DnaJ, cysteine-rich domain"/>
    <property type="match status" value="1"/>
</dbReference>